<dbReference type="SUPFAM" id="SSF46689">
    <property type="entry name" value="Homeodomain-like"/>
    <property type="match status" value="1"/>
</dbReference>
<dbReference type="InterPro" id="IPR009057">
    <property type="entry name" value="Homeodomain-like_sf"/>
</dbReference>
<sequence>MSNLGKRYDSDFKDWVVLQMMPPLNRSVAELAVALNLTPQSLRNWRQMARDKGLIVPGNGKTSDQWSSADKFNAVMETAPLSEVEISQYCRMKGIYPEQIQQWRVACENANPVVDLNSRTSKTAEQRRIKILERQLIQSDAGRAEAVALLELRKKANAIWGKDKED</sequence>
<proteinExistence type="predicted"/>
<accession>A0A5E7QGP7</accession>
<reference evidence="1 2" key="1">
    <citation type="submission" date="2019-09" db="EMBL/GenBank/DDBJ databases">
        <authorList>
            <person name="Chandra G."/>
            <person name="Truman W A."/>
        </authorList>
    </citation>
    <scope>NUCLEOTIDE SEQUENCE [LARGE SCALE GENOMIC DNA]</scope>
    <source>
        <strain evidence="1">PS880</strain>
    </source>
</reference>
<dbReference type="Proteomes" id="UP000375525">
    <property type="component" value="Unassembled WGS sequence"/>
</dbReference>
<name>A0A5E7QGP7_PSEFL</name>
<evidence type="ECO:0000313" key="2">
    <source>
        <dbReference type="Proteomes" id="UP000375525"/>
    </source>
</evidence>
<dbReference type="AlphaFoldDB" id="A0A5E7QGP7"/>
<organism evidence="1 2">
    <name type="scientific">Pseudomonas fluorescens</name>
    <dbReference type="NCBI Taxonomy" id="294"/>
    <lineage>
        <taxon>Bacteria</taxon>
        <taxon>Pseudomonadati</taxon>
        <taxon>Pseudomonadota</taxon>
        <taxon>Gammaproteobacteria</taxon>
        <taxon>Pseudomonadales</taxon>
        <taxon>Pseudomonadaceae</taxon>
        <taxon>Pseudomonas</taxon>
    </lineage>
</organism>
<gene>
    <name evidence="1" type="ORF">PS880_06294</name>
</gene>
<evidence type="ECO:0000313" key="1">
    <source>
        <dbReference type="EMBL" id="VVP61376.1"/>
    </source>
</evidence>
<protein>
    <submittedName>
        <fullName evidence="1">IS3 family transposase ISPa31</fullName>
    </submittedName>
</protein>
<dbReference type="EMBL" id="CABVIH010000080">
    <property type="protein sequence ID" value="VVP61376.1"/>
    <property type="molecule type" value="Genomic_DNA"/>
</dbReference>